<accession>A0A0M2HWX8</accession>
<dbReference type="EMBL" id="JYJB01000003">
    <property type="protein sequence ID" value="KJL49430.1"/>
    <property type="molecule type" value="Genomic_DNA"/>
</dbReference>
<reference evidence="2 3" key="1">
    <citation type="submission" date="2015-02" db="EMBL/GenBank/DDBJ databases">
        <title>Draft genome sequences of ten Microbacterium spp. with emphasis on heavy metal contaminated environments.</title>
        <authorList>
            <person name="Corretto E."/>
        </authorList>
    </citation>
    <scope>NUCLEOTIDE SEQUENCE [LARGE SCALE GENOMIC DNA]</scope>
    <source>
        <strain evidence="2 3">SA35</strain>
    </source>
</reference>
<dbReference type="InterPro" id="IPR001509">
    <property type="entry name" value="Epimerase_deHydtase"/>
</dbReference>
<dbReference type="OrthoDB" id="9801785at2"/>
<keyword evidence="3" id="KW-1185">Reference proteome</keyword>
<gene>
    <name evidence="2" type="ORF">RS84_00140</name>
</gene>
<sequence>MILVTGGLGMIGAHAAAALADLGEEVVITGHRRADVPSFLVGRVRVETLDVTDREAVLDLGQRFEITDIVHLAGSIPGDDPVAFFRHDLTGLLNMLDAARAWRVRRFAVASSIGVYIGTAELPWREEHALPATDVPHLIIALKKAAEPVTTQALRDIGIQPVVVRIGSTWGPLMDPESTFNPIPPYVGALLRGENPPPLHADEGSDFSYAPDTGRAIALLMTTDRLAHDTYNVSSGGRLTYREVAAAVAASIPGSTPPLVDGGRDGDGVDPYLDITRLTAETGFRPDYDVPAAVAHYVAWRRENAR</sequence>
<dbReference type="RefSeq" id="WP_045255834.1">
    <property type="nucleotide sequence ID" value="NZ_JYJB01000003.1"/>
</dbReference>
<evidence type="ECO:0000259" key="1">
    <source>
        <dbReference type="Pfam" id="PF01370"/>
    </source>
</evidence>
<evidence type="ECO:0000313" key="3">
    <source>
        <dbReference type="Proteomes" id="UP000033900"/>
    </source>
</evidence>
<feature type="domain" description="NAD-dependent epimerase/dehydratase" evidence="1">
    <location>
        <begin position="2"/>
        <end position="233"/>
    </location>
</feature>
<dbReference type="PATRIC" id="fig|273678.4.peg.133"/>
<protein>
    <submittedName>
        <fullName evidence="2">Putative epimerase/dehydratase</fullName>
    </submittedName>
</protein>
<dbReference type="InterPro" id="IPR050177">
    <property type="entry name" value="Lipid_A_modif_metabolic_enz"/>
</dbReference>
<organism evidence="2 3">
    <name type="scientific">Microbacterium hydrocarbonoxydans</name>
    <dbReference type="NCBI Taxonomy" id="273678"/>
    <lineage>
        <taxon>Bacteria</taxon>
        <taxon>Bacillati</taxon>
        <taxon>Actinomycetota</taxon>
        <taxon>Actinomycetes</taxon>
        <taxon>Micrococcales</taxon>
        <taxon>Microbacteriaceae</taxon>
        <taxon>Microbacterium</taxon>
    </lineage>
</organism>
<proteinExistence type="predicted"/>
<dbReference type="Proteomes" id="UP000033900">
    <property type="component" value="Unassembled WGS sequence"/>
</dbReference>
<dbReference type="Pfam" id="PF01370">
    <property type="entry name" value="Epimerase"/>
    <property type="match status" value="1"/>
</dbReference>
<dbReference type="SUPFAM" id="SSF51735">
    <property type="entry name" value="NAD(P)-binding Rossmann-fold domains"/>
    <property type="match status" value="1"/>
</dbReference>
<dbReference type="Gene3D" id="3.40.50.720">
    <property type="entry name" value="NAD(P)-binding Rossmann-like Domain"/>
    <property type="match status" value="1"/>
</dbReference>
<name>A0A0M2HWX8_9MICO</name>
<dbReference type="PANTHER" id="PTHR43245">
    <property type="entry name" value="BIFUNCTIONAL POLYMYXIN RESISTANCE PROTEIN ARNA"/>
    <property type="match status" value="1"/>
</dbReference>
<dbReference type="InterPro" id="IPR036291">
    <property type="entry name" value="NAD(P)-bd_dom_sf"/>
</dbReference>
<comment type="caution">
    <text evidence="2">The sequence shown here is derived from an EMBL/GenBank/DDBJ whole genome shotgun (WGS) entry which is preliminary data.</text>
</comment>
<dbReference type="AlphaFoldDB" id="A0A0M2HWX8"/>
<evidence type="ECO:0000313" key="2">
    <source>
        <dbReference type="EMBL" id="KJL49430.1"/>
    </source>
</evidence>
<dbReference type="STRING" id="273678.RS84_00140"/>